<proteinExistence type="predicted"/>
<evidence type="ECO:0000313" key="1">
    <source>
        <dbReference type="EMBL" id="AWB67519.1"/>
    </source>
</evidence>
<accession>A0A2S0VTI2</accession>
<gene>
    <name evidence="1" type="ORF">C2869_14190</name>
</gene>
<name>A0A2S0VTI2_9ALTE</name>
<protein>
    <submittedName>
        <fullName evidence="1">Uncharacterized protein</fullName>
    </submittedName>
</protein>
<dbReference type="EMBL" id="CP026604">
    <property type="protein sequence ID" value="AWB67519.1"/>
    <property type="molecule type" value="Genomic_DNA"/>
</dbReference>
<dbReference type="AlphaFoldDB" id="A0A2S0VTI2"/>
<dbReference type="KEGG" id="cate:C2869_14190"/>
<organism evidence="1 2">
    <name type="scientific">Saccharobesus litoralis</name>
    <dbReference type="NCBI Taxonomy" id="2172099"/>
    <lineage>
        <taxon>Bacteria</taxon>
        <taxon>Pseudomonadati</taxon>
        <taxon>Pseudomonadota</taxon>
        <taxon>Gammaproteobacteria</taxon>
        <taxon>Alteromonadales</taxon>
        <taxon>Alteromonadaceae</taxon>
        <taxon>Saccharobesus</taxon>
    </lineage>
</organism>
<keyword evidence="2" id="KW-1185">Reference proteome</keyword>
<sequence>MSPLSVTAATSYSASQVSEIREQLVNYFADIVDAAAQMKNSEMILAQLEEAQLQIETMSELELQETYKQMQANSELWSLPDYLLKVAEIQNKIENYNSDINAPKSFRAATLMTSSVPNFDSAEIYEKYDESIHCVDFLNFIDGVPFAVFTLAQEVSAGLASFAADGIANIISPSIVTVAAGNGGGVPNPIKATAVAGAQAVKVYWQAIKWYRQTVAECKGKLHRKYLYEVVGLQQADHTPKKEIQVSTEYVGRDIKGKFQDYYFIVHAKLDGQPIDVRFVSAKLSDETVPVSFIENADRRTVSLRNLGAGLYELKLSYNDPDITHPRKMQLVVEHTRNSAKYGQTVTHTGVSFTDVMN</sequence>
<evidence type="ECO:0000313" key="2">
    <source>
        <dbReference type="Proteomes" id="UP000244441"/>
    </source>
</evidence>
<reference evidence="1 2" key="1">
    <citation type="submission" date="2018-01" db="EMBL/GenBank/DDBJ databases">
        <title>Genome sequence of a Cantenovulum-like bacteria.</title>
        <authorList>
            <person name="Tan W.R."/>
            <person name="Lau N.-S."/>
            <person name="Go F."/>
            <person name="Amirul A.-A.A."/>
        </authorList>
    </citation>
    <scope>NUCLEOTIDE SEQUENCE [LARGE SCALE GENOMIC DNA]</scope>
    <source>
        <strain evidence="1 2">CCB-QB4</strain>
    </source>
</reference>
<dbReference type="Proteomes" id="UP000244441">
    <property type="component" value="Chromosome"/>
</dbReference>